<dbReference type="GO" id="GO:0005829">
    <property type="term" value="C:cytosol"/>
    <property type="evidence" value="ECO:0007669"/>
    <property type="project" value="TreeGrafter"/>
</dbReference>
<protein>
    <submittedName>
        <fullName evidence="1">Uncharacterized protein</fullName>
    </submittedName>
</protein>
<dbReference type="GO" id="GO:0006364">
    <property type="term" value="P:rRNA processing"/>
    <property type="evidence" value="ECO:0007669"/>
    <property type="project" value="InterPro"/>
</dbReference>
<dbReference type="Proteomes" id="UP000800235">
    <property type="component" value="Unassembled WGS sequence"/>
</dbReference>
<dbReference type="Pfam" id="PF08228">
    <property type="entry name" value="RNase_P_pop3"/>
    <property type="match status" value="1"/>
</dbReference>
<dbReference type="GO" id="GO:0005655">
    <property type="term" value="C:nucleolar ribonuclease P complex"/>
    <property type="evidence" value="ECO:0007669"/>
    <property type="project" value="TreeGrafter"/>
</dbReference>
<dbReference type="GO" id="GO:0000171">
    <property type="term" value="F:ribonuclease MRP activity"/>
    <property type="evidence" value="ECO:0007669"/>
    <property type="project" value="TreeGrafter"/>
</dbReference>
<evidence type="ECO:0000313" key="2">
    <source>
        <dbReference type="Proteomes" id="UP000800235"/>
    </source>
</evidence>
<dbReference type="AlphaFoldDB" id="A0A9P4NTB2"/>
<keyword evidence="2" id="KW-1185">Reference proteome</keyword>
<dbReference type="InterPro" id="IPR013241">
    <property type="entry name" value="RNase_P_Pop3"/>
</dbReference>
<proteinExistence type="predicted"/>
<gene>
    <name evidence="1" type="ORF">EJ08DRAFT_557761</name>
</gene>
<accession>A0A9P4NTB2</accession>
<dbReference type="EMBL" id="MU007030">
    <property type="protein sequence ID" value="KAF2431770.1"/>
    <property type="molecule type" value="Genomic_DNA"/>
</dbReference>
<feature type="non-terminal residue" evidence="1">
    <location>
        <position position="1"/>
    </location>
</feature>
<name>A0A9P4NTB2_9PEZI</name>
<reference evidence="1" key="1">
    <citation type="journal article" date="2020" name="Stud. Mycol.">
        <title>101 Dothideomycetes genomes: a test case for predicting lifestyles and emergence of pathogens.</title>
        <authorList>
            <person name="Haridas S."/>
            <person name="Albert R."/>
            <person name="Binder M."/>
            <person name="Bloem J."/>
            <person name="Labutti K."/>
            <person name="Salamov A."/>
            <person name="Andreopoulos B."/>
            <person name="Baker S."/>
            <person name="Barry K."/>
            <person name="Bills G."/>
            <person name="Bluhm B."/>
            <person name="Cannon C."/>
            <person name="Castanera R."/>
            <person name="Culley D."/>
            <person name="Daum C."/>
            <person name="Ezra D."/>
            <person name="Gonzalez J."/>
            <person name="Henrissat B."/>
            <person name="Kuo A."/>
            <person name="Liang C."/>
            <person name="Lipzen A."/>
            <person name="Lutzoni F."/>
            <person name="Magnuson J."/>
            <person name="Mondo S."/>
            <person name="Nolan M."/>
            <person name="Ohm R."/>
            <person name="Pangilinan J."/>
            <person name="Park H.-J."/>
            <person name="Ramirez L."/>
            <person name="Alfaro M."/>
            <person name="Sun H."/>
            <person name="Tritt A."/>
            <person name="Yoshinaga Y."/>
            <person name="Zwiers L.-H."/>
            <person name="Turgeon B."/>
            <person name="Goodwin S."/>
            <person name="Spatafora J."/>
            <person name="Crous P."/>
            <person name="Grigoriev I."/>
        </authorList>
    </citation>
    <scope>NUCLEOTIDE SEQUENCE</scope>
    <source>
        <strain evidence="1">CBS 130266</strain>
    </source>
</reference>
<organism evidence="1 2">
    <name type="scientific">Tothia fuscella</name>
    <dbReference type="NCBI Taxonomy" id="1048955"/>
    <lineage>
        <taxon>Eukaryota</taxon>
        <taxon>Fungi</taxon>
        <taxon>Dikarya</taxon>
        <taxon>Ascomycota</taxon>
        <taxon>Pezizomycotina</taxon>
        <taxon>Dothideomycetes</taxon>
        <taxon>Pleosporomycetidae</taxon>
        <taxon>Venturiales</taxon>
        <taxon>Cylindrosympodiaceae</taxon>
        <taxon>Tothia</taxon>
    </lineage>
</organism>
<dbReference type="GO" id="GO:0034965">
    <property type="term" value="P:intronic box C/D snoRNA processing"/>
    <property type="evidence" value="ECO:0007669"/>
    <property type="project" value="TreeGrafter"/>
</dbReference>
<dbReference type="PANTHER" id="PTHR28272">
    <property type="entry name" value="RIBONUCLEASES P/MRP PROTEIN SUBUNIT POP3"/>
    <property type="match status" value="1"/>
</dbReference>
<dbReference type="GO" id="GO:0000172">
    <property type="term" value="C:ribonuclease MRP complex"/>
    <property type="evidence" value="ECO:0007669"/>
    <property type="project" value="TreeGrafter"/>
</dbReference>
<comment type="caution">
    <text evidence="1">The sequence shown here is derived from an EMBL/GenBank/DDBJ whole genome shotgun (WGS) entry which is preliminary data.</text>
</comment>
<dbReference type="PANTHER" id="PTHR28272:SF1">
    <property type="entry name" value="RIBONUCLEASES P_MRP PROTEIN SUBUNIT POP3"/>
    <property type="match status" value="1"/>
</dbReference>
<dbReference type="GO" id="GO:0008033">
    <property type="term" value="P:tRNA processing"/>
    <property type="evidence" value="ECO:0007669"/>
    <property type="project" value="InterPro"/>
</dbReference>
<feature type="non-terminal residue" evidence="1">
    <location>
        <position position="232"/>
    </location>
</feature>
<evidence type="ECO:0000313" key="1">
    <source>
        <dbReference type="EMBL" id="KAF2431770.1"/>
    </source>
</evidence>
<dbReference type="OrthoDB" id="20109at2759"/>
<sequence>KAVVKLESPYTTPNWPHLNHAEQENILNLLCHFLSPIGQHRKFHIIPSKGKRSKKRKRTEIEIPANTNPEGVLLEDDDKISPSPTPELRNFITVGFNSTSRHLESMISPNVTTEEKSPQAPKSKQTTKLLAAIFLTAASTNYLPYSHLPTLASLASSTHPESPAIRLVQLGNTSESKLSEALGIPRIGIIGVFEDAPNAAPLMGYVREHVEAVNVPWTKDVGKGNWLGTRIS</sequence>
<dbReference type="GO" id="GO:0004526">
    <property type="term" value="F:ribonuclease P activity"/>
    <property type="evidence" value="ECO:0007669"/>
    <property type="project" value="TreeGrafter"/>
</dbReference>